<dbReference type="GeneID" id="66211306"/>
<accession>A0A7T9UK43</accession>
<evidence type="ECO:0000313" key="2">
    <source>
        <dbReference type="EMBL" id="QQT87262.1"/>
    </source>
</evidence>
<dbReference type="InterPro" id="IPR014956">
    <property type="entry name" value="ParBc_2"/>
</dbReference>
<keyword evidence="1" id="KW-0732">Signal</keyword>
<gene>
    <name evidence="2" type="ORF">I6I53_05735</name>
</gene>
<dbReference type="Proteomes" id="UP000595320">
    <property type="component" value="Chromosome"/>
</dbReference>
<reference evidence="2 3" key="1">
    <citation type="submission" date="2021-01" db="EMBL/GenBank/DDBJ databases">
        <title>FDA dAtabase for Regulatory Grade micrObial Sequences (FDA-ARGOS): Supporting development and validation of Infectious Disease Dx tests.</title>
        <authorList>
            <person name="Sproer C."/>
            <person name="Gronow S."/>
            <person name="Severitt S."/>
            <person name="Schroder I."/>
            <person name="Tallon L."/>
            <person name="Sadzewicz L."/>
            <person name="Zhao X."/>
            <person name="Boylan J."/>
            <person name="Ott S."/>
            <person name="Bowen H."/>
            <person name="Vavikolanu K."/>
            <person name="Mehta A."/>
            <person name="Aluvathingal J."/>
            <person name="Nadendla S."/>
            <person name="Lowell S."/>
            <person name="Myers T."/>
            <person name="Yan Y."/>
            <person name="Sichtig H."/>
        </authorList>
    </citation>
    <scope>NUCLEOTIDE SEQUENCE [LARGE SCALE GENOMIC DNA]</scope>
    <source>
        <strain evidence="2 3">FDAARGOS_1096</strain>
    </source>
</reference>
<dbReference type="SUPFAM" id="SSF110849">
    <property type="entry name" value="ParB/Sulfiredoxin"/>
    <property type="match status" value="1"/>
</dbReference>
<protein>
    <submittedName>
        <fullName evidence="2">Chromosome partitioning protein ParB</fullName>
    </submittedName>
</protein>
<feature type="signal peptide" evidence="1">
    <location>
        <begin position="1"/>
        <end position="23"/>
    </location>
</feature>
<feature type="chain" id="PRO_5034152165" evidence="1">
    <location>
        <begin position="24"/>
        <end position="420"/>
    </location>
</feature>
<name>A0A7T9UK43_9GAMM</name>
<dbReference type="RefSeq" id="WP_004995474.1">
    <property type="nucleotide sequence ID" value="NZ_BKGH01000101.1"/>
</dbReference>
<dbReference type="Pfam" id="PF08857">
    <property type="entry name" value="ParBc_2"/>
    <property type="match status" value="1"/>
</dbReference>
<evidence type="ECO:0000313" key="3">
    <source>
        <dbReference type="Proteomes" id="UP000595320"/>
    </source>
</evidence>
<organism evidence="2 3">
    <name type="scientific">Acinetobacter ursingii</name>
    <dbReference type="NCBI Taxonomy" id="108980"/>
    <lineage>
        <taxon>Bacteria</taxon>
        <taxon>Pseudomonadati</taxon>
        <taxon>Pseudomonadota</taxon>
        <taxon>Gammaproteobacteria</taxon>
        <taxon>Moraxellales</taxon>
        <taxon>Moraxellaceae</taxon>
        <taxon>Acinetobacter</taxon>
    </lineage>
</organism>
<dbReference type="PROSITE" id="PS51257">
    <property type="entry name" value="PROKAR_LIPOPROTEIN"/>
    <property type="match status" value="1"/>
</dbReference>
<dbReference type="EMBL" id="CP068176">
    <property type="protein sequence ID" value="QQT87262.1"/>
    <property type="molecule type" value="Genomic_DNA"/>
</dbReference>
<sequence>MKLMTKNMTILSLGICAVFALTACNDSNDDQSQNTPSTQPQDQRDQRFLNAKAGDILQVQIADLIPTQGAVGYDQIYYKLGRWQGDWNRQTWQADPTNQLYYLNKTIGKKFSDYCEAIGAKSRDDFSSMEQLKAANLKQLDSFGCAEQPATETADLKTVVVGYDGRLYLTDGHHTMTQLRELPDGGETLKVWVRVVDNYSSLKTADEFWTKMVANGRAWLRNGQNQSITYQQLPKNLGLKSATNPTGMEENQYRSLMYFVRDIGYSKPDNATDFLEFLWQDWLEAQVKTGMVQPLSFYHLDAKIYGGADVLASTSIKKDLTLSGSATGYTAAVANYALLIGTVAPETVIYQNQTAKSLGSLNLQKNADKGSVTANAISTFDELNRDEVKKDGTPRSGGSVWYAVHYRECGKPTTGTCWGW</sequence>
<dbReference type="AlphaFoldDB" id="A0A7T9UK43"/>
<dbReference type="CDD" id="cd16390">
    <property type="entry name" value="ParB_N_Srx_like"/>
    <property type="match status" value="1"/>
</dbReference>
<proteinExistence type="predicted"/>
<dbReference type="Gene3D" id="3.90.1530.10">
    <property type="entry name" value="Conserved hypothetical protein from pyrococcus furiosus pfu- 392566-001, ParB domain"/>
    <property type="match status" value="1"/>
</dbReference>
<dbReference type="InterPro" id="IPR036086">
    <property type="entry name" value="ParB/Sulfiredoxin_sf"/>
</dbReference>
<evidence type="ECO:0000256" key="1">
    <source>
        <dbReference type="SAM" id="SignalP"/>
    </source>
</evidence>